<dbReference type="Proteomes" id="UP000287124">
    <property type="component" value="Unassembled WGS sequence"/>
</dbReference>
<evidence type="ECO:0000313" key="2">
    <source>
        <dbReference type="Proteomes" id="UP000287124"/>
    </source>
</evidence>
<dbReference type="EMBL" id="MIKF01000076">
    <property type="protein sequence ID" value="RTE79348.1"/>
    <property type="molecule type" value="Genomic_DNA"/>
</dbReference>
<protein>
    <submittedName>
        <fullName evidence="1">Uncharacterized protein</fullName>
    </submittedName>
</protein>
<gene>
    <name evidence="1" type="ORF">BHE90_006176</name>
</gene>
<comment type="caution">
    <text evidence="1">The sequence shown here is derived from an EMBL/GenBank/DDBJ whole genome shotgun (WGS) entry which is preliminary data.</text>
</comment>
<evidence type="ECO:0000313" key="1">
    <source>
        <dbReference type="EMBL" id="RTE79348.1"/>
    </source>
</evidence>
<dbReference type="AlphaFoldDB" id="A0A430LUF5"/>
<reference evidence="1 2" key="1">
    <citation type="submission" date="2017-06" db="EMBL/GenBank/DDBJ databases">
        <title>Comparative genomic analysis of Ambrosia Fusariam Clade fungi.</title>
        <authorList>
            <person name="Stajich J.E."/>
            <person name="Carrillo J."/>
            <person name="Kijimoto T."/>
            <person name="Eskalen A."/>
            <person name="O'Donnell K."/>
            <person name="Kasson M."/>
        </authorList>
    </citation>
    <scope>NUCLEOTIDE SEQUENCE [LARGE SCALE GENOMIC DNA]</scope>
    <source>
        <strain evidence="1 2">UCR1854</strain>
    </source>
</reference>
<name>A0A430LUF5_9HYPO</name>
<accession>A0A430LUF5</accession>
<proteinExistence type="predicted"/>
<organism evidence="1 2">
    <name type="scientific">Fusarium euwallaceae</name>
    <dbReference type="NCBI Taxonomy" id="1147111"/>
    <lineage>
        <taxon>Eukaryota</taxon>
        <taxon>Fungi</taxon>
        <taxon>Dikarya</taxon>
        <taxon>Ascomycota</taxon>
        <taxon>Pezizomycotina</taxon>
        <taxon>Sordariomycetes</taxon>
        <taxon>Hypocreomycetidae</taxon>
        <taxon>Hypocreales</taxon>
        <taxon>Nectriaceae</taxon>
        <taxon>Fusarium</taxon>
        <taxon>Fusarium solani species complex</taxon>
    </lineage>
</organism>
<sequence length="346" mass="39665">MISHDPNYPTITSVDGLRNYKRRVRRATLKTLLSKKVQGQLLQMGQINYDQGLGRPENSRLTGVVLDSARRNPAATTITDEDGDTTGESHLVGDENRVVPPWRQRATRRRPRASVEAAKAFMQLILDNPMSEYHNLRKDRTPCPRCQEDETVSQELKDKRYYDATHLYDHERSQLHLPIQECPYYKELRKTKRFFPVKALIRHIRYDEHDTLKRADGWFDVGWDEHQEPKSKTFRKNSQRQRQVRMAALGVRYCQYEPILTPTPHETIPGAVRAPGPPPLVPGPRLKVVSGEELLRPCPIAERLGSSAREGNVRDPVPTPGHLKSVVKHTRRGLRGQVLGSDISRD</sequence>
<keyword evidence="2" id="KW-1185">Reference proteome</keyword>